<keyword evidence="1" id="KW-0479">Metal-binding</keyword>
<dbReference type="PANTHER" id="PTHR34217:SF1">
    <property type="entry name" value="CARBOXYPEPTIDASE 1"/>
    <property type="match status" value="1"/>
</dbReference>
<dbReference type="EMBL" id="CP104013">
    <property type="protein sequence ID" value="UYP46779.1"/>
    <property type="molecule type" value="Genomic_DNA"/>
</dbReference>
<dbReference type="Pfam" id="PF02074">
    <property type="entry name" value="Peptidase_M32"/>
    <property type="match status" value="1"/>
</dbReference>
<dbReference type="EC" id="3.4.17.19" evidence="1"/>
<name>A0ABY6HTE0_9ARCH</name>
<keyword evidence="3" id="KW-1185">Reference proteome</keyword>
<organism evidence="2 3">
    <name type="scientific">Candidatus Lokiarchaeum ossiferum</name>
    <dbReference type="NCBI Taxonomy" id="2951803"/>
    <lineage>
        <taxon>Archaea</taxon>
        <taxon>Promethearchaeati</taxon>
        <taxon>Promethearchaeota</taxon>
        <taxon>Promethearchaeia</taxon>
        <taxon>Promethearchaeales</taxon>
        <taxon>Promethearchaeaceae</taxon>
        <taxon>Candidatus Lokiarchaeum</taxon>
    </lineage>
</organism>
<dbReference type="GO" id="GO:0004180">
    <property type="term" value="F:carboxypeptidase activity"/>
    <property type="evidence" value="ECO:0007669"/>
    <property type="project" value="UniProtKB-KW"/>
</dbReference>
<protein>
    <recommendedName>
        <fullName evidence="1">Metal-dependent carboxypeptidase</fullName>
        <ecNumber evidence="1">3.4.17.19</ecNumber>
    </recommendedName>
</protein>
<proteinExistence type="inferred from homology"/>
<dbReference type="Proteomes" id="UP001208689">
    <property type="component" value="Chromosome"/>
</dbReference>
<keyword evidence="1" id="KW-0482">Metalloprotease</keyword>
<dbReference type="SUPFAM" id="SSF55486">
    <property type="entry name" value="Metalloproteases ('zincins'), catalytic domain"/>
    <property type="match status" value="1"/>
</dbReference>
<comment type="similarity">
    <text evidence="1">Belongs to the peptidase M32 family.</text>
</comment>
<sequence length="497" mass="57189">MTKTPYETLCLKMKEATLLGQAQGILAWDNYCYMPEKGIDQRSQQLALLSKLIHQWSTDPVVGQLLKDSSQMADITPIQQRNLALWQKEYDRETKIPTNLVQKVTEQSAKTEHLWRTAREKNDFKLVQPDLEKLFELRKEYGAKLDESKSPYNNLLDMYEPNMTEAMVSEYFSVLKEGSIRVMKKCLSAADIPDPAIIRLKTPIPQQEQISKLLMDLLGLTPDKSRLDKVAHPFTIGAYDDVRITTHYLEGDPIGCMYSVIHEGGHALYELNLPDEHRYTAIGRSVGLGVHESQSRFAENIIGRNPEFLGYLLPKIQEIAPVFKDISLSNFVKAVNGVQATKVRIYADEVTYSLHVIMRFEIEKMLFNDQCTIAELPQVWNNKIEEFFGLKVDSDAEGVMQDTHWYGGMFGYFPDYALGNVYDGSFYNQMKKDVPEWESQLKVGNTKEILTWLDTKVQKMGSLYYPADLVEHVTGEKPNAKYFIDYLDEKYQKIFNY</sequence>
<evidence type="ECO:0000313" key="2">
    <source>
        <dbReference type="EMBL" id="UYP46779.1"/>
    </source>
</evidence>
<keyword evidence="1" id="KW-0645">Protease</keyword>
<keyword evidence="1 2" id="KW-0121">Carboxypeptidase</keyword>
<evidence type="ECO:0000313" key="3">
    <source>
        <dbReference type="Proteomes" id="UP001208689"/>
    </source>
</evidence>
<dbReference type="CDD" id="cd06460">
    <property type="entry name" value="M32_Taq"/>
    <property type="match status" value="1"/>
</dbReference>
<evidence type="ECO:0000256" key="1">
    <source>
        <dbReference type="PIRNR" id="PIRNR006615"/>
    </source>
</evidence>
<accession>A0ABY6HTE0</accession>
<gene>
    <name evidence="2" type="ORF">NEF87_003064</name>
</gene>
<dbReference type="PIRSF" id="PIRSF006615">
    <property type="entry name" value="Zn_crbxpep_Taq"/>
    <property type="match status" value="1"/>
</dbReference>
<dbReference type="PRINTS" id="PR00998">
    <property type="entry name" value="CRBOXYPTASET"/>
</dbReference>
<reference evidence="2" key="1">
    <citation type="submission" date="2022-09" db="EMBL/GenBank/DDBJ databases">
        <title>Actin cytoskeleton and complex cell architecture in an #Asgard archaeon.</title>
        <authorList>
            <person name="Ponce Toledo R.I."/>
            <person name="Schleper C."/>
            <person name="Rodrigues Oliveira T."/>
            <person name="Wollweber F."/>
            <person name="Xu J."/>
            <person name="Rittmann S."/>
            <person name="Klingl A."/>
            <person name="Pilhofer M."/>
        </authorList>
    </citation>
    <scope>NUCLEOTIDE SEQUENCE</scope>
    <source>
        <strain evidence="2">B-35</strain>
    </source>
</reference>
<dbReference type="InterPro" id="IPR001333">
    <property type="entry name" value="Peptidase_M32_Taq"/>
</dbReference>
<dbReference type="Gene3D" id="1.10.1370.30">
    <property type="match status" value="1"/>
</dbReference>
<comment type="function">
    <text evidence="1">Broad specificity carboxypetidase that releases amino acids sequentially from the C-terminus, including neutral, aromatic, polar and basic residues.</text>
</comment>
<comment type="catalytic activity">
    <reaction evidence="1">
        <text>Release of a C-terminal amino acid with broad specificity, except for -Pro.</text>
        <dbReference type="EC" id="3.4.17.19"/>
    </reaction>
</comment>
<dbReference type="PANTHER" id="PTHR34217">
    <property type="entry name" value="METAL-DEPENDENT CARBOXYPEPTIDASE"/>
    <property type="match status" value="1"/>
</dbReference>
<dbReference type="PROSITE" id="PS52034">
    <property type="entry name" value="PEPTIDASE_M32"/>
    <property type="match status" value="1"/>
</dbReference>
<keyword evidence="1 2" id="KW-0378">Hydrolase</keyword>